<keyword evidence="1 4" id="KW-0378">Hydrolase</keyword>
<sequence>MKSSRAVIAWCGRKPALLTLLLTLSSTAMATDTPPPQYPNYPSETPAKFTPVTSSYDYVERDVMIPMRDGVKLNTVILIPKSAKHEGIVLTRTPYDAKELTHHVMSGHLGPMLEGYDNATDVIVEDGYIRVIQDIRGKYGSGGDYVMNRPVHGPLNPTPVDDATDTYDTIDWLVKNIPESNGKVGTIGISYDGFEPLMSLVNPHPALKVAVPMNPMVDGWMGDDWFHQGAFRAQNMSYIYEQVATRDNSVKWWTSYHDEYDLFMQAGSVGELGRQYGMEQLGFWQKTIAHPAYDSFWSDQAVDKILAAQPLKVPTMLVHSLWDQEDIYGALAVYRAIKPKDKNGDMVKLVMGPWHHGQEIEEGSSLGAIRFGSDTSKYFREHILRPYLAQYLKDGAPKADIAPVTAYQTGANQWQRLSRWPLACEDGCATKSRALYLLPDNKLGFSAPAGSSAYDEYVSDPAHPVPFRARPIQPVGYDGGLTWPQWLVDDQREASGRTDVVTYVSDVLTEPLVISGAPVAHLVASTSGTDSDWVVKVIDVYPDQVSAQPEMGGYQLAISMDILRGRYREGFDNPKPIAANQPLAYSINLPAANHVFLPGHRVMVQVQSSWFPLYDRNPQTFVPNIFWAKPGDYQKATQRIYHAPAQASYIALPVISH</sequence>
<dbReference type="Gene3D" id="2.60.120.260">
    <property type="entry name" value="Galactose-binding domain-like"/>
    <property type="match status" value="1"/>
</dbReference>
<feature type="domain" description="Xaa-Pro dipeptidyl-peptidase C-terminal" evidence="3">
    <location>
        <begin position="385"/>
        <end position="651"/>
    </location>
</feature>
<evidence type="ECO:0000313" key="5">
    <source>
        <dbReference type="Proteomes" id="UP000267077"/>
    </source>
</evidence>
<reference evidence="4 5" key="1">
    <citation type="submission" date="2018-12" db="EMBL/GenBank/DDBJ databases">
        <title>Dyella dinghuensis sp. nov. DHOA06 and Dyella choica sp. nov. 4M-K27, isolated from forest soil.</title>
        <authorList>
            <person name="Qiu L.-H."/>
            <person name="Gao Z.-H."/>
        </authorList>
    </citation>
    <scope>NUCLEOTIDE SEQUENCE [LARGE SCALE GENOMIC DNA]</scope>
    <source>
        <strain evidence="4 5">DHOA06</strain>
    </source>
</reference>
<dbReference type="AlphaFoldDB" id="A0A3S0RCW4"/>
<dbReference type="InterPro" id="IPR050585">
    <property type="entry name" value="Xaa-Pro_dipeptidyl-ppase/CocE"/>
</dbReference>
<feature type="chain" id="PRO_5018635898" evidence="2">
    <location>
        <begin position="31"/>
        <end position="657"/>
    </location>
</feature>
<proteinExistence type="predicted"/>
<dbReference type="Gene3D" id="1.10.3020.10">
    <property type="entry name" value="alpha-amino acid ester hydrolase ( Helical cap domain)"/>
    <property type="match status" value="1"/>
</dbReference>
<dbReference type="InterPro" id="IPR013736">
    <property type="entry name" value="Xaa-Pro_dipept_C"/>
</dbReference>
<dbReference type="SUPFAM" id="SSF49785">
    <property type="entry name" value="Galactose-binding domain-like"/>
    <property type="match status" value="1"/>
</dbReference>
<dbReference type="NCBIfam" id="TIGR00976">
    <property type="entry name" value="CocE_NonD"/>
    <property type="match status" value="1"/>
</dbReference>
<evidence type="ECO:0000313" key="4">
    <source>
        <dbReference type="EMBL" id="RUL62342.1"/>
    </source>
</evidence>
<feature type="signal peptide" evidence="2">
    <location>
        <begin position="1"/>
        <end position="30"/>
    </location>
</feature>
<gene>
    <name evidence="4" type="ORF">EKH79_15810</name>
</gene>
<dbReference type="InterPro" id="IPR029058">
    <property type="entry name" value="AB_hydrolase_fold"/>
</dbReference>
<dbReference type="SUPFAM" id="SSF53474">
    <property type="entry name" value="alpha/beta-Hydrolases"/>
    <property type="match status" value="1"/>
</dbReference>
<accession>A0A3S0RCW4</accession>
<dbReference type="PANTHER" id="PTHR43056:SF10">
    <property type="entry name" value="COCE_NOND FAMILY, PUTATIVE (AFU_ORTHOLOGUE AFUA_7G00600)-RELATED"/>
    <property type="match status" value="1"/>
</dbReference>
<comment type="caution">
    <text evidence="4">The sequence shown here is derived from an EMBL/GenBank/DDBJ whole genome shotgun (WGS) entry which is preliminary data.</text>
</comment>
<name>A0A3S0RCW4_9GAMM</name>
<organism evidence="4 5">
    <name type="scientific">Dyella dinghuensis</name>
    <dbReference type="NCBI Taxonomy" id="1920169"/>
    <lineage>
        <taxon>Bacteria</taxon>
        <taxon>Pseudomonadati</taxon>
        <taxon>Pseudomonadota</taxon>
        <taxon>Gammaproteobacteria</taxon>
        <taxon>Lysobacterales</taxon>
        <taxon>Rhodanobacteraceae</taxon>
        <taxon>Dyella</taxon>
    </lineage>
</organism>
<dbReference type="InterPro" id="IPR000383">
    <property type="entry name" value="Xaa-Pro-like_dom"/>
</dbReference>
<dbReference type="Pfam" id="PF02129">
    <property type="entry name" value="Peptidase_S15"/>
    <property type="match status" value="1"/>
</dbReference>
<dbReference type="InterPro" id="IPR008979">
    <property type="entry name" value="Galactose-bd-like_sf"/>
</dbReference>
<dbReference type="SMART" id="SM00939">
    <property type="entry name" value="PepX_C"/>
    <property type="match status" value="1"/>
</dbReference>
<evidence type="ECO:0000256" key="2">
    <source>
        <dbReference type="SAM" id="SignalP"/>
    </source>
</evidence>
<dbReference type="Pfam" id="PF08530">
    <property type="entry name" value="PepX_C"/>
    <property type="match status" value="1"/>
</dbReference>
<evidence type="ECO:0000256" key="1">
    <source>
        <dbReference type="ARBA" id="ARBA00022801"/>
    </source>
</evidence>
<dbReference type="Gene3D" id="3.40.50.1820">
    <property type="entry name" value="alpha/beta hydrolase"/>
    <property type="match status" value="1"/>
</dbReference>
<protein>
    <submittedName>
        <fullName evidence="4">CocE/NonD family hydrolase</fullName>
    </submittedName>
</protein>
<dbReference type="PANTHER" id="PTHR43056">
    <property type="entry name" value="PEPTIDASE S9 PROLYL OLIGOPEPTIDASE"/>
    <property type="match status" value="1"/>
</dbReference>
<dbReference type="Proteomes" id="UP000267077">
    <property type="component" value="Unassembled WGS sequence"/>
</dbReference>
<evidence type="ECO:0000259" key="3">
    <source>
        <dbReference type="SMART" id="SM00939"/>
    </source>
</evidence>
<dbReference type="EMBL" id="RYZR01000007">
    <property type="protein sequence ID" value="RUL62342.1"/>
    <property type="molecule type" value="Genomic_DNA"/>
</dbReference>
<dbReference type="GO" id="GO:0008239">
    <property type="term" value="F:dipeptidyl-peptidase activity"/>
    <property type="evidence" value="ECO:0007669"/>
    <property type="project" value="InterPro"/>
</dbReference>
<keyword evidence="2" id="KW-0732">Signal</keyword>
<dbReference type="InterPro" id="IPR005674">
    <property type="entry name" value="CocE/Ser_esterase"/>
</dbReference>
<keyword evidence="5" id="KW-1185">Reference proteome</keyword>
<dbReference type="RefSeq" id="WP_126674786.1">
    <property type="nucleotide sequence ID" value="NZ_RYZR01000007.1"/>
</dbReference>
<dbReference type="OrthoDB" id="9806163at2"/>